<sequence length="326" mass="36474">MHSHVLTANMTRDKKGQLHTLASTIKQQGGVINGSGERIYNFQKYYGMLYQSHLAKDAQALGFQMRGIGNGQFEIEGVPQSVLDAFSTQSQQIEQQTLDLGFDSRAAKDTADLDTRKSKNHESDSSLNARWQQTVRDKGFQPETLVQDALNVAKHEHSPELVAKKAFARTIEDLGQYNTALKLEKIIELAASDFTKGGVQANAIDLKVVADQWIKDGALIPLTEKDQYTTKTMLENEKGLMDVTQGRIHNMRVPFDDKTLDKLSLSQDNREKVAGIYESTKQFHVVNVFGSKLILLNNTSSRQGLLSPNLCDARQHIDYCLHQPRA</sequence>
<dbReference type="EMBL" id="CAKMTQ010000035">
    <property type="protein sequence ID" value="CAH1536754.1"/>
    <property type="molecule type" value="Genomic_DNA"/>
</dbReference>
<dbReference type="AlphaFoldDB" id="A0AAU9QAM1"/>
<dbReference type="InterPro" id="IPR014059">
    <property type="entry name" value="TraI/TrwC_relax"/>
</dbReference>
<dbReference type="RefSeq" id="WP_409931700.1">
    <property type="nucleotide sequence ID" value="NZ_CAKMTQ010000035.1"/>
</dbReference>
<dbReference type="Pfam" id="PF08751">
    <property type="entry name" value="TrwC"/>
    <property type="match status" value="1"/>
</dbReference>
<proteinExistence type="predicted"/>
<gene>
    <name evidence="3" type="ORF">THF1D04_400002</name>
</gene>
<feature type="domain" description="TrwC relaxase" evidence="2">
    <location>
        <begin position="1"/>
        <end position="136"/>
    </location>
</feature>
<dbReference type="NCBIfam" id="NF041492">
    <property type="entry name" value="MobF"/>
    <property type="match status" value="1"/>
</dbReference>
<dbReference type="Proteomes" id="UP001295420">
    <property type="component" value="Unassembled WGS sequence"/>
</dbReference>
<evidence type="ECO:0000313" key="4">
    <source>
        <dbReference type="Proteomes" id="UP001295420"/>
    </source>
</evidence>
<name>A0AAU9QAM1_9VIBR</name>
<feature type="region of interest" description="Disordered" evidence="1">
    <location>
        <begin position="110"/>
        <end position="131"/>
    </location>
</feature>
<evidence type="ECO:0000259" key="2">
    <source>
        <dbReference type="Pfam" id="PF08751"/>
    </source>
</evidence>
<comment type="caution">
    <text evidence="3">The sequence shown here is derived from an EMBL/GenBank/DDBJ whole genome shotgun (WGS) entry which is preliminary data.</text>
</comment>
<dbReference type="InterPro" id="IPR014862">
    <property type="entry name" value="TrwC"/>
</dbReference>
<organism evidence="3 4">
    <name type="scientific">Vibrio owensii</name>
    <dbReference type="NCBI Taxonomy" id="696485"/>
    <lineage>
        <taxon>Bacteria</taxon>
        <taxon>Pseudomonadati</taxon>
        <taxon>Pseudomonadota</taxon>
        <taxon>Gammaproteobacteria</taxon>
        <taxon>Vibrionales</taxon>
        <taxon>Vibrionaceae</taxon>
        <taxon>Vibrio</taxon>
    </lineage>
</organism>
<dbReference type="NCBIfam" id="TIGR02686">
    <property type="entry name" value="relax_trwC"/>
    <property type="match status" value="1"/>
</dbReference>
<protein>
    <recommendedName>
        <fullName evidence="2">TrwC relaxase domain-containing protein</fullName>
    </recommendedName>
</protein>
<evidence type="ECO:0000256" key="1">
    <source>
        <dbReference type="SAM" id="MobiDB-lite"/>
    </source>
</evidence>
<evidence type="ECO:0000313" key="3">
    <source>
        <dbReference type="EMBL" id="CAH1536754.1"/>
    </source>
</evidence>
<reference evidence="3" key="1">
    <citation type="submission" date="2022-01" db="EMBL/GenBank/DDBJ databases">
        <authorList>
            <person name="Lagorce A."/>
        </authorList>
    </citation>
    <scope>NUCLEOTIDE SEQUENCE</scope>
    <source>
        <strain evidence="3">Th15_F1_D04</strain>
    </source>
</reference>
<accession>A0AAU9QAM1</accession>
<feature type="compositionally biased region" description="Basic and acidic residues" evidence="1">
    <location>
        <begin position="110"/>
        <end position="124"/>
    </location>
</feature>
<dbReference type="SUPFAM" id="SSF55464">
    <property type="entry name" value="Origin of replication-binding domain, RBD-like"/>
    <property type="match status" value="1"/>
</dbReference>